<dbReference type="AlphaFoldDB" id="A0A5J4KRF9"/>
<organism evidence="1 2">
    <name type="scientific">Dictyobacter vulcani</name>
    <dbReference type="NCBI Taxonomy" id="2607529"/>
    <lineage>
        <taxon>Bacteria</taxon>
        <taxon>Bacillati</taxon>
        <taxon>Chloroflexota</taxon>
        <taxon>Ktedonobacteria</taxon>
        <taxon>Ktedonobacterales</taxon>
        <taxon>Dictyobacteraceae</taxon>
        <taxon>Dictyobacter</taxon>
    </lineage>
</organism>
<dbReference type="EMBL" id="BKZW01000002">
    <property type="protein sequence ID" value="GER90485.1"/>
    <property type="molecule type" value="Genomic_DNA"/>
</dbReference>
<sequence>MSVFEQLHKLFKEDLQSLRQLKKYGWFVWPMERVVKQEHLGRCCYLAEELLSEDELCQMKSQLGLSDVQWYSLKARVSGDRHARS</sequence>
<name>A0A5J4KRF9_9CHLR</name>
<proteinExistence type="predicted"/>
<reference evidence="1 2" key="1">
    <citation type="submission" date="2019-10" db="EMBL/GenBank/DDBJ databases">
        <title>Dictyobacter vulcani sp. nov., within the class Ktedonobacteria, isolated from soil of volcanic Mt. Zao.</title>
        <authorList>
            <person name="Zheng Y."/>
            <person name="Wang C.M."/>
            <person name="Sakai Y."/>
            <person name="Abe K."/>
            <person name="Yokota A."/>
            <person name="Yabe S."/>
        </authorList>
    </citation>
    <scope>NUCLEOTIDE SEQUENCE [LARGE SCALE GENOMIC DNA]</scope>
    <source>
        <strain evidence="1 2">W12</strain>
    </source>
</reference>
<dbReference type="Proteomes" id="UP000326912">
    <property type="component" value="Unassembled WGS sequence"/>
</dbReference>
<protein>
    <submittedName>
        <fullName evidence="1">Uncharacterized protein</fullName>
    </submittedName>
</protein>
<gene>
    <name evidence="1" type="ORF">KDW_46470</name>
</gene>
<keyword evidence="2" id="KW-1185">Reference proteome</keyword>
<comment type="caution">
    <text evidence="1">The sequence shown here is derived from an EMBL/GenBank/DDBJ whole genome shotgun (WGS) entry which is preliminary data.</text>
</comment>
<accession>A0A5J4KRF9</accession>
<dbReference type="RefSeq" id="WP_151758225.1">
    <property type="nucleotide sequence ID" value="NZ_BKZW01000002.1"/>
</dbReference>
<evidence type="ECO:0000313" key="2">
    <source>
        <dbReference type="Proteomes" id="UP000326912"/>
    </source>
</evidence>
<evidence type="ECO:0000313" key="1">
    <source>
        <dbReference type="EMBL" id="GER90485.1"/>
    </source>
</evidence>